<keyword evidence="13 16" id="KW-0675">Receptor</keyword>
<dbReference type="Ensembl" id="ENSLACT00000012462.2">
    <property type="protein sequence ID" value="ENSLACP00000012369.2"/>
    <property type="gene ID" value="ENSLACG00000010890.2"/>
</dbReference>
<sequence>METFVKVVLCLACVVRMSVSFNIDVSQPTVFNNKEGFFGHRVVQYQSGQEKMIVVSAPFGKDSRGQKSGKIFKCSYQSGSCQALSMPEPNEKQTWTMGLSLTADPTAAQLMACGPTYSHACGKFMYLNGICFLFDQNLQFSRNFTPGYQECSSVAMDIVFLIDGSGSIARVDFTTMKNFIKSIIDQFKDKNTQFSLVQYSKSVDLQFDFNQFLREKNVENLLMDVIQMRSQTYTPSGIKFVAEKVFEKEKGARENAVKLLITITDGESNDQDVSFDQAIAAADRRQIIRYAIGVGDAFTKAEAKAELKIIASSAGNVFKVDNFNALSGIKKQLEEKLFQIEGTQANLTSSFQMEMSQGGFSAFFNAKDTLVFGAIGAYDWSGGIFEHKNEEVTFINMSRAHTDMRDSYLGYSVGGAHLKGRLLYFMGAPRFQHRGKVIVFSRNTSELAWEPVQQLEGEQIGSYFGSELCVVDLDEDSVSDLLLIGAPLYHTRETGGLVLVCQIRSEGTVHCGERLQGKSGYPFARFGAAIAEIRDISGDRISDVAVGAPMENDQQGAVYLFHGTRSGILSKYSQRIKGSEFGLGLKYFGQSLHGLLDISGDAIPDIAVGAFEKVLLLRSRPVLSVEPSITFKPEKIPLESFECSNVASRQVLASTVTICFRISKTTQDTISGLSAILTYSLQLTSMRRKKRAVFPSKEHTLNETLSVGLGEKCETYQIILPDCVEDSISPIKLEMDLMLTGLPIPSANNLKPILNEYSKTQLSRELPFEQNCGIDDICEDYLKVSFNFSGFSSLDVGISPVLNLTVLVQNLKEDSYNTKVNLFFPSGLSYRKATVLQSNARSHISCLSPVSSEQVTLRNISCPINSPIFRGGARVVFLVMFDVSKDTPWEQTLQITASATSNNTQRISNESSYTGTIPVKFAVSLIITRVKESTQYVNFSVQEKDTRKTVVHIYQVENLNVRSVPVRVIFKIPVGLGSFKEVWNVSRVISTTGVPCQVIQERNGNSIDGIKQMKRRATLDCRIALCKEVWCIVSAVHKSKSHSFRIEGDLFSSWISQMGLKKLSLLSMAAIEFDEDRFVQSFWPADQFVRTEAETEIEVYEKYDYLPVTLGSSIGGLVLLALISAALYKAGFFNRQYKALMKEEEPGKEGVALDPNAEGAKTE</sequence>
<evidence type="ECO:0000256" key="6">
    <source>
        <dbReference type="ARBA" id="ARBA00022737"/>
    </source>
</evidence>
<dbReference type="Pfam" id="PF01839">
    <property type="entry name" value="FG-GAP"/>
    <property type="match status" value="1"/>
</dbReference>
<evidence type="ECO:0000256" key="3">
    <source>
        <dbReference type="ARBA" id="ARBA00022692"/>
    </source>
</evidence>
<evidence type="ECO:0000256" key="10">
    <source>
        <dbReference type="ARBA" id="ARBA00023037"/>
    </source>
</evidence>
<dbReference type="SUPFAM" id="SSF69179">
    <property type="entry name" value="Integrin domains"/>
    <property type="match status" value="3"/>
</dbReference>
<dbReference type="PROSITE" id="PS51470">
    <property type="entry name" value="FG_GAP"/>
    <property type="match status" value="3"/>
</dbReference>
<dbReference type="GeneTree" id="ENSGT00940000154838"/>
<dbReference type="InParanoid" id="H3ARU8"/>
<dbReference type="PANTHER" id="PTHR23220:SF118">
    <property type="entry name" value="INTEGRIN ALPHA-X"/>
    <property type="match status" value="1"/>
</dbReference>
<dbReference type="InterPro" id="IPR018184">
    <property type="entry name" value="Integrin_alpha_C_CS"/>
</dbReference>
<dbReference type="GO" id="GO:0046872">
    <property type="term" value="F:metal ion binding"/>
    <property type="evidence" value="ECO:0007669"/>
    <property type="project" value="UniProtKB-KW"/>
</dbReference>
<dbReference type="Pfam" id="PF08441">
    <property type="entry name" value="Integrin_A_Ig_1"/>
    <property type="match status" value="1"/>
</dbReference>
<dbReference type="Pfam" id="PF00092">
    <property type="entry name" value="VWA"/>
    <property type="match status" value="1"/>
</dbReference>
<protein>
    <recommendedName>
        <fullName evidence="17">VWFA domain-containing protein</fullName>
    </recommendedName>
</protein>
<dbReference type="InterPro" id="IPR000413">
    <property type="entry name" value="Integrin_alpha"/>
</dbReference>
<feature type="chain" id="PRO_5001424943" description="VWFA domain-containing protein" evidence="16">
    <location>
        <begin position="21"/>
        <end position="1163"/>
    </location>
</feature>
<dbReference type="GO" id="GO:0033627">
    <property type="term" value="P:cell adhesion mediated by integrin"/>
    <property type="evidence" value="ECO:0007669"/>
    <property type="project" value="TreeGrafter"/>
</dbReference>
<dbReference type="GeneID" id="102351091"/>
<dbReference type="InterPro" id="IPR013519">
    <property type="entry name" value="Int_alpha_beta-p"/>
</dbReference>
<dbReference type="PROSITE" id="PS00242">
    <property type="entry name" value="INTEGRIN_ALPHA"/>
    <property type="match status" value="1"/>
</dbReference>
<keyword evidence="3 16" id="KW-0812">Transmembrane</keyword>
<dbReference type="InterPro" id="IPR002035">
    <property type="entry name" value="VWF_A"/>
</dbReference>
<dbReference type="SUPFAM" id="SSF53300">
    <property type="entry name" value="vWA-like"/>
    <property type="match status" value="1"/>
</dbReference>
<keyword evidence="4" id="KW-0479">Metal-binding</keyword>
<keyword evidence="5 16" id="KW-0732">Signal</keyword>
<dbReference type="EMBL" id="AFYH01154974">
    <property type="status" value="NOT_ANNOTATED_CDS"/>
    <property type="molecule type" value="Genomic_DNA"/>
</dbReference>
<dbReference type="InterPro" id="IPR048285">
    <property type="entry name" value="Integrin_alpha_Ig-like_2"/>
</dbReference>
<feature type="transmembrane region" description="Helical" evidence="16">
    <location>
        <begin position="1105"/>
        <end position="1128"/>
    </location>
</feature>
<dbReference type="PRINTS" id="PR01185">
    <property type="entry name" value="INTEGRINA"/>
</dbReference>
<feature type="repeat" description="FG-GAP" evidence="15">
    <location>
        <begin position="450"/>
        <end position="510"/>
    </location>
</feature>
<reference evidence="18" key="3">
    <citation type="submission" date="2025-09" db="UniProtKB">
        <authorList>
            <consortium name="Ensembl"/>
        </authorList>
    </citation>
    <scope>IDENTIFICATION</scope>
</reference>
<dbReference type="AlphaFoldDB" id="H3ARU8"/>
<keyword evidence="6" id="KW-0677">Repeat</keyword>
<evidence type="ECO:0000313" key="19">
    <source>
        <dbReference type="Proteomes" id="UP000008672"/>
    </source>
</evidence>
<dbReference type="PANTHER" id="PTHR23220">
    <property type="entry name" value="INTEGRIN ALPHA"/>
    <property type="match status" value="1"/>
</dbReference>
<dbReference type="GO" id="GO:0005178">
    <property type="term" value="F:integrin binding"/>
    <property type="evidence" value="ECO:0007669"/>
    <property type="project" value="TreeGrafter"/>
</dbReference>
<dbReference type="GO" id="GO:0007160">
    <property type="term" value="P:cell-matrix adhesion"/>
    <property type="evidence" value="ECO:0007669"/>
    <property type="project" value="TreeGrafter"/>
</dbReference>
<dbReference type="OMA" id="EHRYHVN"/>
<dbReference type="Gene3D" id="2.60.40.1510">
    <property type="entry name" value="ntegrin, alpha v. Chain A, domain 3"/>
    <property type="match status" value="1"/>
</dbReference>
<reference evidence="19" key="1">
    <citation type="submission" date="2011-08" db="EMBL/GenBank/DDBJ databases">
        <title>The draft genome of Latimeria chalumnae.</title>
        <authorList>
            <person name="Di Palma F."/>
            <person name="Alfoldi J."/>
            <person name="Johnson J."/>
            <person name="Berlin A."/>
            <person name="Gnerre S."/>
            <person name="Jaffe D."/>
            <person name="MacCallum I."/>
            <person name="Young S."/>
            <person name="Walker B.J."/>
            <person name="Lander E."/>
            <person name="Lindblad-Toh K."/>
        </authorList>
    </citation>
    <scope>NUCLEOTIDE SEQUENCE [LARGE SCALE GENOMIC DNA]</scope>
    <source>
        <strain evidence="19">Wild caught</strain>
    </source>
</reference>
<evidence type="ECO:0000256" key="2">
    <source>
        <dbReference type="ARBA" id="ARBA00008054"/>
    </source>
</evidence>
<feature type="repeat" description="FG-GAP" evidence="15">
    <location>
        <begin position="574"/>
        <end position="634"/>
    </location>
</feature>
<gene>
    <name evidence="18" type="primary">LOC102351091</name>
</gene>
<evidence type="ECO:0000256" key="1">
    <source>
        <dbReference type="ARBA" id="ARBA00004479"/>
    </source>
</evidence>
<dbReference type="GO" id="GO:0009897">
    <property type="term" value="C:external side of plasma membrane"/>
    <property type="evidence" value="ECO:0007669"/>
    <property type="project" value="TreeGrafter"/>
</dbReference>
<dbReference type="GO" id="GO:0008305">
    <property type="term" value="C:integrin complex"/>
    <property type="evidence" value="ECO:0007669"/>
    <property type="project" value="InterPro"/>
</dbReference>
<dbReference type="Gene3D" id="3.40.50.410">
    <property type="entry name" value="von Willebrand factor, type A domain"/>
    <property type="match status" value="1"/>
</dbReference>
<dbReference type="InterPro" id="IPR036465">
    <property type="entry name" value="vWFA_dom_sf"/>
</dbReference>
<keyword evidence="8 16" id="KW-0130">Cell adhesion</keyword>
<dbReference type="OrthoDB" id="5317514at2759"/>
<dbReference type="Gene3D" id="2.60.40.1460">
    <property type="entry name" value="Integrin domains. Chain A, domain 2"/>
    <property type="match status" value="1"/>
</dbReference>
<evidence type="ECO:0000256" key="4">
    <source>
        <dbReference type="ARBA" id="ARBA00022723"/>
    </source>
</evidence>
<dbReference type="HOGENOM" id="CLU_004111_3_0_1"/>
<dbReference type="FunCoup" id="H3ARU8">
    <property type="interactions" value="606"/>
</dbReference>
<dbReference type="eggNOG" id="KOG3637">
    <property type="taxonomic scope" value="Eukaryota"/>
</dbReference>
<feature type="signal peptide" evidence="16">
    <location>
        <begin position="1"/>
        <end position="20"/>
    </location>
</feature>
<evidence type="ECO:0000256" key="12">
    <source>
        <dbReference type="ARBA" id="ARBA00023157"/>
    </source>
</evidence>
<evidence type="ECO:0000256" key="5">
    <source>
        <dbReference type="ARBA" id="ARBA00022729"/>
    </source>
</evidence>
<dbReference type="KEGG" id="lcm:102351091"/>
<feature type="domain" description="VWFA" evidence="17">
    <location>
        <begin position="157"/>
        <end position="333"/>
    </location>
</feature>
<dbReference type="InterPro" id="IPR032695">
    <property type="entry name" value="Integrin_dom_sf"/>
</dbReference>
<dbReference type="SUPFAM" id="SSF69318">
    <property type="entry name" value="Integrin alpha N-terminal domain"/>
    <property type="match status" value="1"/>
</dbReference>
<dbReference type="Pfam" id="PF20805">
    <property type="entry name" value="Integrin_A_Ig_2"/>
    <property type="match status" value="1"/>
</dbReference>
<organism evidence="18 19">
    <name type="scientific">Latimeria chalumnae</name>
    <name type="common">Coelacanth</name>
    <dbReference type="NCBI Taxonomy" id="7897"/>
    <lineage>
        <taxon>Eukaryota</taxon>
        <taxon>Metazoa</taxon>
        <taxon>Chordata</taxon>
        <taxon>Craniata</taxon>
        <taxon>Vertebrata</taxon>
        <taxon>Euteleostomi</taxon>
        <taxon>Coelacanthiformes</taxon>
        <taxon>Coelacanthidae</taxon>
        <taxon>Latimeria</taxon>
    </lineage>
</organism>
<dbReference type="InterPro" id="IPR013649">
    <property type="entry name" value="Integrin_alpha_Ig-like_1"/>
</dbReference>
<keyword evidence="10 16" id="KW-0401">Integrin</keyword>
<keyword evidence="11 16" id="KW-0472">Membrane</keyword>
<proteinExistence type="inferred from homology"/>
<evidence type="ECO:0000256" key="15">
    <source>
        <dbReference type="PROSITE-ProRule" id="PRU00803"/>
    </source>
</evidence>
<keyword evidence="14" id="KW-0325">Glycoprotein</keyword>
<dbReference type="Gene3D" id="1.20.5.930">
    <property type="entry name" value="Bicelle-embedded integrin alpha(iib) transmembrane segment"/>
    <property type="match status" value="1"/>
</dbReference>
<dbReference type="EMBL" id="AFYH01154976">
    <property type="status" value="NOT_ANNOTATED_CDS"/>
    <property type="molecule type" value="Genomic_DNA"/>
</dbReference>
<evidence type="ECO:0000256" key="8">
    <source>
        <dbReference type="ARBA" id="ARBA00022889"/>
    </source>
</evidence>
<accession>H3ARU8</accession>
<evidence type="ECO:0000256" key="14">
    <source>
        <dbReference type="ARBA" id="ARBA00023180"/>
    </source>
</evidence>
<dbReference type="Gene3D" id="2.60.40.1530">
    <property type="entry name" value="ntegrin, alpha v. Chain A, domain 4"/>
    <property type="match status" value="1"/>
</dbReference>
<evidence type="ECO:0000256" key="11">
    <source>
        <dbReference type="ARBA" id="ARBA00023136"/>
    </source>
</evidence>
<dbReference type="InterPro" id="IPR028994">
    <property type="entry name" value="Integrin_alpha_N"/>
</dbReference>
<dbReference type="PRINTS" id="PR00453">
    <property type="entry name" value="VWFADOMAIN"/>
</dbReference>
<keyword evidence="7" id="KW-0106">Calcium</keyword>
<keyword evidence="9 16" id="KW-1133">Transmembrane helix</keyword>
<reference evidence="18" key="2">
    <citation type="submission" date="2025-08" db="UniProtKB">
        <authorList>
            <consortium name="Ensembl"/>
        </authorList>
    </citation>
    <scope>IDENTIFICATION</scope>
</reference>
<dbReference type="GO" id="GO:0098609">
    <property type="term" value="P:cell-cell adhesion"/>
    <property type="evidence" value="ECO:0007669"/>
    <property type="project" value="TreeGrafter"/>
</dbReference>
<dbReference type="Proteomes" id="UP000008672">
    <property type="component" value="Unassembled WGS sequence"/>
</dbReference>
<comment type="similarity">
    <text evidence="2 16">Belongs to the integrin alpha chain family.</text>
</comment>
<evidence type="ECO:0000256" key="9">
    <source>
        <dbReference type="ARBA" id="ARBA00022989"/>
    </source>
</evidence>
<dbReference type="EMBL" id="AFYH01154972">
    <property type="status" value="NOT_ANNOTATED_CDS"/>
    <property type="molecule type" value="Genomic_DNA"/>
</dbReference>
<dbReference type="InterPro" id="IPR048633">
    <property type="entry name" value="ITGAX-like_Ig_3"/>
</dbReference>
<dbReference type="Gene3D" id="2.130.10.130">
    <property type="entry name" value="Integrin alpha, N-terminal"/>
    <property type="match status" value="1"/>
</dbReference>
<evidence type="ECO:0000313" key="18">
    <source>
        <dbReference type="Ensembl" id="ENSLACP00000012369.2"/>
    </source>
</evidence>
<dbReference type="EMBL" id="AFYH01154973">
    <property type="status" value="NOT_ANNOTATED_CDS"/>
    <property type="molecule type" value="Genomic_DNA"/>
</dbReference>
<evidence type="ECO:0000256" key="7">
    <source>
        <dbReference type="ARBA" id="ARBA00022837"/>
    </source>
</evidence>
<comment type="subcellular location">
    <subcellularLocation>
        <location evidence="1 16">Membrane</location>
        <topology evidence="1 16">Single-pass type I membrane protein</topology>
    </subcellularLocation>
</comment>
<evidence type="ECO:0000256" key="16">
    <source>
        <dbReference type="RuleBase" id="RU003762"/>
    </source>
</evidence>
<dbReference type="Pfam" id="PF21520">
    <property type="entry name" value="ITGAX-like_Ig_3"/>
    <property type="match status" value="1"/>
</dbReference>
<name>H3ARU8_LATCH</name>
<dbReference type="SMART" id="SM00191">
    <property type="entry name" value="Int_alpha"/>
    <property type="match status" value="5"/>
</dbReference>
<keyword evidence="19" id="KW-1185">Reference proteome</keyword>
<dbReference type="SMART" id="SM00327">
    <property type="entry name" value="VWA"/>
    <property type="match status" value="1"/>
</dbReference>
<dbReference type="InterPro" id="IPR013517">
    <property type="entry name" value="FG-GAP"/>
</dbReference>
<feature type="repeat" description="FG-GAP" evidence="15">
    <location>
        <begin position="512"/>
        <end position="570"/>
    </location>
</feature>
<evidence type="ECO:0000256" key="13">
    <source>
        <dbReference type="ARBA" id="ARBA00023170"/>
    </source>
</evidence>
<keyword evidence="12" id="KW-1015">Disulfide bond</keyword>
<dbReference type="STRING" id="7897.ENSLACP00000012369"/>
<dbReference type="PROSITE" id="PS50234">
    <property type="entry name" value="VWFA"/>
    <property type="match status" value="1"/>
</dbReference>
<dbReference type="GO" id="GO:0007229">
    <property type="term" value="P:integrin-mediated signaling pathway"/>
    <property type="evidence" value="ECO:0007669"/>
    <property type="project" value="UniProtKB-KW"/>
</dbReference>
<dbReference type="EMBL" id="AFYH01154975">
    <property type="status" value="NOT_ANNOTATED_CDS"/>
    <property type="molecule type" value="Genomic_DNA"/>
</dbReference>
<evidence type="ECO:0000259" key="17">
    <source>
        <dbReference type="PROSITE" id="PS50234"/>
    </source>
</evidence>